<dbReference type="InterPro" id="IPR009100">
    <property type="entry name" value="AcylCoA_DH/oxidase_NM_dom_sf"/>
</dbReference>
<evidence type="ECO:0000256" key="2">
    <source>
        <dbReference type="ARBA" id="ARBA00009347"/>
    </source>
</evidence>
<dbReference type="RefSeq" id="WP_075845087.1">
    <property type="nucleotide sequence ID" value="NZ_CP015961.1"/>
</dbReference>
<evidence type="ECO:0000259" key="6">
    <source>
        <dbReference type="Pfam" id="PF00441"/>
    </source>
</evidence>
<dbReference type="PANTHER" id="PTHR43884">
    <property type="entry name" value="ACYL-COA DEHYDROGENASE"/>
    <property type="match status" value="1"/>
</dbReference>
<dbReference type="InterPro" id="IPR013786">
    <property type="entry name" value="AcylCoA_DH/ox_N"/>
</dbReference>
<keyword evidence="3" id="KW-0285">Flavoprotein</keyword>
<dbReference type="GO" id="GO:0003995">
    <property type="term" value="F:acyl-CoA dehydrogenase activity"/>
    <property type="evidence" value="ECO:0007669"/>
    <property type="project" value="TreeGrafter"/>
</dbReference>
<dbReference type="SUPFAM" id="SSF47203">
    <property type="entry name" value="Acyl-CoA dehydrogenase C-terminal domain-like"/>
    <property type="match status" value="1"/>
</dbReference>
<organism evidence="8 9">
    <name type="scientific">Dietzia timorensis</name>
    <dbReference type="NCBI Taxonomy" id="499555"/>
    <lineage>
        <taxon>Bacteria</taxon>
        <taxon>Bacillati</taxon>
        <taxon>Actinomycetota</taxon>
        <taxon>Actinomycetes</taxon>
        <taxon>Mycobacteriales</taxon>
        <taxon>Dietziaceae</taxon>
        <taxon>Dietzia</taxon>
    </lineage>
</organism>
<comment type="cofactor">
    <cofactor evidence="1">
        <name>FAD</name>
        <dbReference type="ChEBI" id="CHEBI:57692"/>
    </cofactor>
</comment>
<dbReference type="Gene3D" id="1.10.540.10">
    <property type="entry name" value="Acyl-CoA dehydrogenase/oxidase, N-terminal domain"/>
    <property type="match status" value="1"/>
</dbReference>
<dbReference type="InterPro" id="IPR037069">
    <property type="entry name" value="AcylCoA_DH/ox_N_sf"/>
</dbReference>
<dbReference type="Pfam" id="PF00441">
    <property type="entry name" value="Acyl-CoA_dh_1"/>
    <property type="match status" value="1"/>
</dbReference>
<sequence length="374" mass="38511">MDFRPTGDVRELTDLVRDLCAARGGEDTLAELDARFGPGAESAGAQRANSRLNEQLWSGLVDAGVPLALGPEAAGGDGLGVTAAAYVFFELGRALAPVPLDSAVAAAHALAAAGNPALARSVATGELIAAVPDILTGVEVEHGEGESGSDVILHSVSWAPAADLLCDSVPGGLRVYRLPAGGVQVERLVPVDFSCAGRVTISAEAAAAAERLDVSGEAAELESLRRRVHLAAYQWGVLDAALERTARYASERNQFGRPIGTFQGVSGRLADGLIDVDAVRLSTLRAADELDKCGGVPGPAARAAVAAAHFWASEAAHRVAHSAVHVHGGTGLDRSEPLHRYFLAAKAGEFRLGGATAQLADLGRTLALHGDPWA</sequence>
<dbReference type="GO" id="GO:0050660">
    <property type="term" value="F:flavin adenine dinucleotide binding"/>
    <property type="evidence" value="ECO:0007669"/>
    <property type="project" value="InterPro"/>
</dbReference>
<accession>A0A173LRM7</accession>
<evidence type="ECO:0000259" key="7">
    <source>
        <dbReference type="Pfam" id="PF02771"/>
    </source>
</evidence>
<keyword evidence="5" id="KW-0560">Oxidoreductase</keyword>
<dbReference type="Proteomes" id="UP000186104">
    <property type="component" value="Chromosome"/>
</dbReference>
<dbReference type="Gene3D" id="1.20.140.10">
    <property type="entry name" value="Butyryl-CoA Dehydrogenase, subunit A, domain 3"/>
    <property type="match status" value="1"/>
</dbReference>
<evidence type="ECO:0000256" key="4">
    <source>
        <dbReference type="ARBA" id="ARBA00022827"/>
    </source>
</evidence>
<gene>
    <name evidence="8" type="ORF">BJL86_3091</name>
</gene>
<dbReference type="EMBL" id="CP015961">
    <property type="protein sequence ID" value="ANI93850.1"/>
    <property type="molecule type" value="Genomic_DNA"/>
</dbReference>
<protein>
    <submittedName>
        <fullName evidence="8">Putative acyl-CoA dehydrogenase YngJ</fullName>
    </submittedName>
</protein>
<dbReference type="OrthoDB" id="4319499at2"/>
<name>A0A173LRM7_9ACTN</name>
<dbReference type="InterPro" id="IPR036250">
    <property type="entry name" value="AcylCo_DH-like_C"/>
</dbReference>
<dbReference type="STRING" id="499555.BJL86_3091"/>
<evidence type="ECO:0000313" key="9">
    <source>
        <dbReference type="Proteomes" id="UP000186104"/>
    </source>
</evidence>
<evidence type="ECO:0000313" key="8">
    <source>
        <dbReference type="EMBL" id="ANI93850.1"/>
    </source>
</evidence>
<evidence type="ECO:0000256" key="3">
    <source>
        <dbReference type="ARBA" id="ARBA00022630"/>
    </source>
</evidence>
<proteinExistence type="inferred from homology"/>
<dbReference type="SUPFAM" id="SSF56645">
    <property type="entry name" value="Acyl-CoA dehydrogenase NM domain-like"/>
    <property type="match status" value="1"/>
</dbReference>
<keyword evidence="9" id="KW-1185">Reference proteome</keyword>
<dbReference type="AlphaFoldDB" id="A0A173LRM7"/>
<dbReference type="InterPro" id="IPR009075">
    <property type="entry name" value="AcylCo_DH/oxidase_C"/>
</dbReference>
<keyword evidence="4" id="KW-0274">FAD</keyword>
<evidence type="ECO:0000256" key="1">
    <source>
        <dbReference type="ARBA" id="ARBA00001974"/>
    </source>
</evidence>
<comment type="similarity">
    <text evidence="2">Belongs to the acyl-CoA dehydrogenase family.</text>
</comment>
<dbReference type="Pfam" id="PF02771">
    <property type="entry name" value="Acyl-CoA_dh_N"/>
    <property type="match status" value="1"/>
</dbReference>
<dbReference type="KEGG" id="dtm:BJL86_3091"/>
<reference evidence="8 9" key="1">
    <citation type="submission" date="2016-06" db="EMBL/GenBank/DDBJ databases">
        <title>Complete genome sequence of a saline-alkali tolerant type strain Dietzia timorensis ID05-A0528T.</title>
        <authorList>
            <person name="Wu X."/>
        </authorList>
    </citation>
    <scope>NUCLEOTIDE SEQUENCE [LARGE SCALE GENOMIC DNA]</scope>
    <source>
        <strain evidence="8 9">ID05-A0528</strain>
    </source>
</reference>
<feature type="domain" description="Acyl-CoA dehydrogenase/oxidase N-terminal" evidence="7">
    <location>
        <begin position="48"/>
        <end position="118"/>
    </location>
</feature>
<dbReference type="PANTHER" id="PTHR43884:SF20">
    <property type="entry name" value="ACYL-COA DEHYDROGENASE FADE28"/>
    <property type="match status" value="1"/>
</dbReference>
<feature type="domain" description="Acyl-CoA dehydrogenase/oxidase C-terminal" evidence="6">
    <location>
        <begin position="226"/>
        <end position="364"/>
    </location>
</feature>
<evidence type="ECO:0000256" key="5">
    <source>
        <dbReference type="ARBA" id="ARBA00023002"/>
    </source>
</evidence>